<evidence type="ECO:0000313" key="3">
    <source>
        <dbReference type="Proteomes" id="UP000623419"/>
    </source>
</evidence>
<proteinExistence type="predicted"/>
<organism evidence="2 3">
    <name type="scientific">Arenimonas soli</name>
    <dbReference type="NCBI Taxonomy" id="2269504"/>
    <lineage>
        <taxon>Bacteria</taxon>
        <taxon>Pseudomonadati</taxon>
        <taxon>Pseudomonadota</taxon>
        <taxon>Gammaproteobacteria</taxon>
        <taxon>Lysobacterales</taxon>
        <taxon>Lysobacteraceae</taxon>
        <taxon>Arenimonas</taxon>
    </lineage>
</organism>
<gene>
    <name evidence="2" type="ORF">GCM10011521_03210</name>
</gene>
<accession>A0ABQ1HBT3</accession>
<keyword evidence="1" id="KW-1133">Transmembrane helix</keyword>
<evidence type="ECO:0000256" key="1">
    <source>
        <dbReference type="SAM" id="Phobius"/>
    </source>
</evidence>
<name>A0ABQ1HBT3_9GAMM</name>
<dbReference type="Proteomes" id="UP000623419">
    <property type="component" value="Unassembled WGS sequence"/>
</dbReference>
<dbReference type="Pfam" id="PF05751">
    <property type="entry name" value="FixH"/>
    <property type="match status" value="1"/>
</dbReference>
<keyword evidence="1" id="KW-0812">Transmembrane</keyword>
<protein>
    <recommendedName>
        <fullName evidence="4">Nitrogen fixation protein FixH</fullName>
    </recommendedName>
</protein>
<sequence>MDKPKTSSFSRNPVLWLVLAIPAATIVAGIWTLVVASGKSAVDADPDPVRRTAQVQVASIEADAQAASRGLGATLVIESDSALLRLDQPTGPRAPTLQLVHPLESSLDRQLALLPDPKGWRTDGPVASTHVWQLRLVADDGSWRLVGRYHPGDTEITLAPALAAP</sequence>
<feature type="transmembrane region" description="Helical" evidence="1">
    <location>
        <begin position="14"/>
        <end position="36"/>
    </location>
</feature>
<dbReference type="InterPro" id="IPR008620">
    <property type="entry name" value="FixH"/>
</dbReference>
<reference evidence="3" key="1">
    <citation type="journal article" date="2019" name="Int. J. Syst. Evol. Microbiol.">
        <title>The Global Catalogue of Microorganisms (GCM) 10K type strain sequencing project: providing services to taxonomists for standard genome sequencing and annotation.</title>
        <authorList>
            <consortium name="The Broad Institute Genomics Platform"/>
            <consortium name="The Broad Institute Genome Sequencing Center for Infectious Disease"/>
            <person name="Wu L."/>
            <person name="Ma J."/>
        </authorList>
    </citation>
    <scope>NUCLEOTIDE SEQUENCE [LARGE SCALE GENOMIC DNA]</scope>
    <source>
        <strain evidence="3">CGMCC 1.15905</strain>
    </source>
</reference>
<evidence type="ECO:0000313" key="2">
    <source>
        <dbReference type="EMBL" id="GGA68387.1"/>
    </source>
</evidence>
<dbReference type="RefSeq" id="WP_188660453.1">
    <property type="nucleotide sequence ID" value="NZ_BMKC01000001.1"/>
</dbReference>
<comment type="caution">
    <text evidence="2">The sequence shown here is derived from an EMBL/GenBank/DDBJ whole genome shotgun (WGS) entry which is preliminary data.</text>
</comment>
<dbReference type="EMBL" id="BMKC01000001">
    <property type="protein sequence ID" value="GGA68387.1"/>
    <property type="molecule type" value="Genomic_DNA"/>
</dbReference>
<keyword evidence="3" id="KW-1185">Reference proteome</keyword>
<keyword evidence="1" id="KW-0472">Membrane</keyword>
<evidence type="ECO:0008006" key="4">
    <source>
        <dbReference type="Google" id="ProtNLM"/>
    </source>
</evidence>